<comment type="caution">
    <text evidence="1">The sequence shown here is derived from an EMBL/GenBank/DDBJ whole genome shotgun (WGS) entry which is preliminary data.</text>
</comment>
<evidence type="ECO:0000313" key="1">
    <source>
        <dbReference type="EMBL" id="KAL3570513.1"/>
    </source>
</evidence>
<gene>
    <name evidence="1" type="ORF">D5086_027762</name>
</gene>
<keyword evidence="2" id="KW-1185">Reference proteome</keyword>
<name>A0ACC4AXJ5_POPAL</name>
<reference evidence="1 2" key="1">
    <citation type="journal article" date="2024" name="Plant Biotechnol. J.">
        <title>Genome and CRISPR/Cas9 system of a widespread forest tree (Populus alba) in the world.</title>
        <authorList>
            <person name="Liu Y.J."/>
            <person name="Jiang P.F."/>
            <person name="Han X.M."/>
            <person name="Li X.Y."/>
            <person name="Wang H.M."/>
            <person name="Wang Y.J."/>
            <person name="Wang X.X."/>
            <person name="Zeng Q.Y."/>
        </authorList>
    </citation>
    <scope>NUCLEOTIDE SEQUENCE [LARGE SCALE GENOMIC DNA]</scope>
    <source>
        <strain evidence="2">cv. PAL-ZL1</strain>
    </source>
</reference>
<accession>A0ACC4AXJ5</accession>
<evidence type="ECO:0000313" key="2">
    <source>
        <dbReference type="Proteomes" id="UP000309997"/>
    </source>
</evidence>
<organism evidence="1 2">
    <name type="scientific">Populus alba</name>
    <name type="common">White poplar</name>
    <dbReference type="NCBI Taxonomy" id="43335"/>
    <lineage>
        <taxon>Eukaryota</taxon>
        <taxon>Viridiplantae</taxon>
        <taxon>Streptophyta</taxon>
        <taxon>Embryophyta</taxon>
        <taxon>Tracheophyta</taxon>
        <taxon>Spermatophyta</taxon>
        <taxon>Magnoliopsida</taxon>
        <taxon>eudicotyledons</taxon>
        <taxon>Gunneridae</taxon>
        <taxon>Pentapetalae</taxon>
        <taxon>rosids</taxon>
        <taxon>fabids</taxon>
        <taxon>Malpighiales</taxon>
        <taxon>Salicaceae</taxon>
        <taxon>Saliceae</taxon>
        <taxon>Populus</taxon>
    </lineage>
</organism>
<dbReference type="Proteomes" id="UP000309997">
    <property type="component" value="Unassembled WGS sequence"/>
</dbReference>
<dbReference type="EMBL" id="RCHU02000015">
    <property type="protein sequence ID" value="KAL3570513.1"/>
    <property type="molecule type" value="Genomic_DNA"/>
</dbReference>
<sequence length="70" mass="8333">MRMAVSRRHDNLINGTDSAIVTQALSQQHEDINWDIYQIIDDIKMLLSSHQDWQIEKLEIHVMFKFIFFG</sequence>
<protein>
    <submittedName>
        <fullName evidence="1">Uncharacterized protein</fullName>
    </submittedName>
</protein>
<proteinExistence type="predicted"/>